<keyword evidence="5 9" id="KW-0276">Fatty acid metabolism</keyword>
<dbReference type="PROSITE" id="PS50968">
    <property type="entry name" value="BIOTINYL_LIPOYL"/>
    <property type="match status" value="1"/>
</dbReference>
<feature type="domain" description="Lipoyl-binding" evidence="11">
    <location>
        <begin position="73"/>
        <end position="149"/>
    </location>
</feature>
<dbReference type="RefSeq" id="WP_309899339.1">
    <property type="nucleotide sequence ID" value="NZ_JAVDRF010000002.1"/>
</dbReference>
<comment type="caution">
    <text evidence="12">The sequence shown here is derived from an EMBL/GenBank/DDBJ whole genome shotgun (WGS) entry which is preliminary data.</text>
</comment>
<dbReference type="InterPro" id="IPR000089">
    <property type="entry name" value="Biotin_lipoyl"/>
</dbReference>
<dbReference type="PANTHER" id="PTHR45266:SF3">
    <property type="entry name" value="OXALOACETATE DECARBOXYLASE ALPHA CHAIN"/>
    <property type="match status" value="1"/>
</dbReference>
<evidence type="ECO:0000256" key="2">
    <source>
        <dbReference type="ARBA" id="ARBA00005194"/>
    </source>
</evidence>
<dbReference type="Proteomes" id="UP001184230">
    <property type="component" value="Unassembled WGS sequence"/>
</dbReference>
<evidence type="ECO:0000256" key="5">
    <source>
        <dbReference type="ARBA" id="ARBA00022832"/>
    </source>
</evidence>
<keyword evidence="8 9" id="KW-0092">Biotin</keyword>
<protein>
    <recommendedName>
        <fullName evidence="3 9">Biotin carboxyl carrier protein of acetyl-CoA carboxylase</fullName>
    </recommendedName>
</protein>
<evidence type="ECO:0000259" key="11">
    <source>
        <dbReference type="PROSITE" id="PS50968"/>
    </source>
</evidence>
<dbReference type="CDD" id="cd06850">
    <property type="entry name" value="biotinyl_domain"/>
    <property type="match status" value="1"/>
</dbReference>
<dbReference type="PRINTS" id="PR01071">
    <property type="entry name" value="ACOABIOTINCC"/>
</dbReference>
<name>A0ABU1NA67_9BURK</name>
<evidence type="ECO:0000313" key="13">
    <source>
        <dbReference type="Proteomes" id="UP001184230"/>
    </source>
</evidence>
<evidence type="ECO:0000256" key="6">
    <source>
        <dbReference type="ARBA" id="ARBA00023098"/>
    </source>
</evidence>
<dbReference type="InterPro" id="IPR001249">
    <property type="entry name" value="AcCoA_biotinCC"/>
</dbReference>
<sequence length="151" mass="16012">MNQEQIKTLIDALAASDLSELEFSENGCTLRLVKQSALAAAAPRRADVSTQQARIPATDPAAPQPVEGQPPASIECLAPLYGVVHLQPTPGEPPFVQAGQAVRAGQTLCVIEAMKVFNEVRAERDATVQAVLVRSGQEVEAGQALLRFDLA</sequence>
<evidence type="ECO:0000313" key="12">
    <source>
        <dbReference type="EMBL" id="MDR6535341.1"/>
    </source>
</evidence>
<keyword evidence="4 9" id="KW-0444">Lipid biosynthesis</keyword>
<dbReference type="PROSITE" id="PS00188">
    <property type="entry name" value="BIOTIN"/>
    <property type="match status" value="1"/>
</dbReference>
<proteinExistence type="predicted"/>
<dbReference type="Gene3D" id="2.40.50.100">
    <property type="match status" value="1"/>
</dbReference>
<evidence type="ECO:0000256" key="8">
    <source>
        <dbReference type="ARBA" id="ARBA00023267"/>
    </source>
</evidence>
<dbReference type="SUPFAM" id="SSF51230">
    <property type="entry name" value="Single hybrid motif"/>
    <property type="match status" value="1"/>
</dbReference>
<dbReference type="Pfam" id="PF00364">
    <property type="entry name" value="Biotin_lipoyl"/>
    <property type="match status" value="1"/>
</dbReference>
<comment type="pathway">
    <text evidence="2 9">Lipid metabolism; fatty acid biosynthesis.</text>
</comment>
<comment type="function">
    <text evidence="1 9">This protein is a component of the acetyl coenzyme A carboxylase complex; first, biotin carboxylase catalyzes the carboxylation of the carrier protein and then the transcarboxylase transfers the carboxyl group to form malonyl-CoA.</text>
</comment>
<accession>A0ABU1NA67</accession>
<evidence type="ECO:0000256" key="10">
    <source>
        <dbReference type="SAM" id="MobiDB-lite"/>
    </source>
</evidence>
<gene>
    <name evidence="12" type="ORF">J2739_001101</name>
</gene>
<evidence type="ECO:0000256" key="3">
    <source>
        <dbReference type="ARBA" id="ARBA00017562"/>
    </source>
</evidence>
<evidence type="ECO:0000256" key="7">
    <source>
        <dbReference type="ARBA" id="ARBA00023160"/>
    </source>
</evidence>
<keyword evidence="7 9" id="KW-0275">Fatty acid biosynthesis</keyword>
<reference evidence="12 13" key="1">
    <citation type="submission" date="2023-07" db="EMBL/GenBank/DDBJ databases">
        <title>Sorghum-associated microbial communities from plants grown in Nebraska, USA.</title>
        <authorList>
            <person name="Schachtman D."/>
        </authorList>
    </citation>
    <scope>NUCLEOTIDE SEQUENCE [LARGE SCALE GENOMIC DNA]</scope>
    <source>
        <strain evidence="12 13">DS1781</strain>
    </source>
</reference>
<keyword evidence="6 9" id="KW-0443">Lipid metabolism</keyword>
<evidence type="ECO:0000256" key="4">
    <source>
        <dbReference type="ARBA" id="ARBA00022516"/>
    </source>
</evidence>
<keyword evidence="13" id="KW-1185">Reference proteome</keyword>
<dbReference type="EMBL" id="JAVDRF010000002">
    <property type="protein sequence ID" value="MDR6535341.1"/>
    <property type="molecule type" value="Genomic_DNA"/>
</dbReference>
<evidence type="ECO:0000256" key="1">
    <source>
        <dbReference type="ARBA" id="ARBA00003761"/>
    </source>
</evidence>
<dbReference type="PANTHER" id="PTHR45266">
    <property type="entry name" value="OXALOACETATE DECARBOXYLASE ALPHA CHAIN"/>
    <property type="match status" value="1"/>
</dbReference>
<dbReference type="InterPro" id="IPR011053">
    <property type="entry name" value="Single_hybrid_motif"/>
</dbReference>
<organism evidence="12 13">
    <name type="scientific">Variovorax soli</name>
    <dbReference type="NCBI Taxonomy" id="376815"/>
    <lineage>
        <taxon>Bacteria</taxon>
        <taxon>Pseudomonadati</taxon>
        <taxon>Pseudomonadota</taxon>
        <taxon>Betaproteobacteria</taxon>
        <taxon>Burkholderiales</taxon>
        <taxon>Comamonadaceae</taxon>
        <taxon>Variovorax</taxon>
    </lineage>
</organism>
<dbReference type="InterPro" id="IPR001882">
    <property type="entry name" value="Biotin_BS"/>
</dbReference>
<evidence type="ECO:0000256" key="9">
    <source>
        <dbReference type="RuleBase" id="RU364072"/>
    </source>
</evidence>
<feature type="region of interest" description="Disordered" evidence="10">
    <location>
        <begin position="48"/>
        <end position="69"/>
    </location>
</feature>
<dbReference type="InterPro" id="IPR050709">
    <property type="entry name" value="Biotin_Carboxyl_Carrier/Decarb"/>
</dbReference>